<gene>
    <name evidence="2" type="ORF">QM480_23785</name>
</gene>
<keyword evidence="1" id="KW-0732">Signal</keyword>
<reference evidence="2 3" key="1">
    <citation type="submission" date="2023-05" db="EMBL/GenBank/DDBJ databases">
        <title>Novel species of genus Flectobacillus isolated from stream in China.</title>
        <authorList>
            <person name="Lu H."/>
        </authorList>
    </citation>
    <scope>NUCLEOTIDE SEQUENCE [LARGE SCALE GENOMIC DNA]</scope>
    <source>
        <strain evidence="2 3">DC10W</strain>
    </source>
</reference>
<proteinExistence type="predicted"/>
<dbReference type="EMBL" id="JASHID010000029">
    <property type="protein sequence ID" value="MDI9867385.1"/>
    <property type="molecule type" value="Genomic_DNA"/>
</dbReference>
<evidence type="ECO:0000256" key="1">
    <source>
        <dbReference type="SAM" id="SignalP"/>
    </source>
</evidence>
<dbReference type="PROSITE" id="PS51257">
    <property type="entry name" value="PROKAR_LIPOPROTEIN"/>
    <property type="match status" value="1"/>
</dbReference>
<comment type="caution">
    <text evidence="2">The sequence shown here is derived from an EMBL/GenBank/DDBJ whole genome shotgun (WGS) entry which is preliminary data.</text>
</comment>
<evidence type="ECO:0000313" key="3">
    <source>
        <dbReference type="Proteomes" id="UP001236569"/>
    </source>
</evidence>
<dbReference type="RefSeq" id="WP_283372040.1">
    <property type="nucleotide sequence ID" value="NZ_JASHID010000029.1"/>
</dbReference>
<sequence>MKKLIFLIALAALACANRESTLVQTEPIQPCSCDGKPLFKVLKVQQVVNSNFVNIFFGSCEAYQVKWEIVKDSRVLLSGTVRPITSAVGAYLGTLSEGNYIARLSGINCSGKSEISFHFSPINENKSLSKQTFAVYDSYPNFFENVAFENQTDTYSPEKFPATQIALAPDSLMGGLPTPTFGVIYDKPVDVFLKKGLDHRSRGIYVSLVRPDYRPCHEYFPNLQFDAPCISASGKNITYEEFLSTIEPSRRGFFAYPPKGNNEEGEQFFLNQPEQKLYESGLDYHGAFGRGDAIGGRAQVMFQTMDTELNLVNGPDNKSKNKYMAFLKGIGDATTGYALIMYSNTFPGVGRFQKERYPLNKSDYANIRENPIWTEKGDVEPIKGWRLSDNPRIVETEELAFYAEDGYNQNLVLKNKEGHPQRTINHFGSNANAGHPLAKVIHFVETGAYRAHLDGRKYCSQAKIIADGVSPSNNTSGGYLYNDYVGYDPQGFGAFLPRHLAFMQGMMIFFSGADYWNIWDRPKEGLNQDAYNGTIGALTYLGAKVKLSKSYYSLLELRPSLTFTLWNTEVSYNSGQTWQKHKGIDFKDTSTILPLRIGYTSDGKIAVFACRPYGVEPLNCQWRVKINNRWITGQITEKDWKSCYPEQKERKDFYLKIQ</sequence>
<evidence type="ECO:0000313" key="2">
    <source>
        <dbReference type="EMBL" id="MDI9867385.1"/>
    </source>
</evidence>
<name>A0ABT6YV23_9BACT</name>
<keyword evidence="3" id="KW-1185">Reference proteome</keyword>
<accession>A0ABT6YV23</accession>
<feature type="chain" id="PRO_5046823155" evidence="1">
    <location>
        <begin position="17"/>
        <end position="658"/>
    </location>
</feature>
<protein>
    <submittedName>
        <fullName evidence="2">Uncharacterized protein</fullName>
    </submittedName>
</protein>
<organism evidence="2 3">
    <name type="scientific">Flectobacillus longus</name>
    <dbReference type="NCBI Taxonomy" id="2984207"/>
    <lineage>
        <taxon>Bacteria</taxon>
        <taxon>Pseudomonadati</taxon>
        <taxon>Bacteroidota</taxon>
        <taxon>Cytophagia</taxon>
        <taxon>Cytophagales</taxon>
        <taxon>Flectobacillaceae</taxon>
        <taxon>Flectobacillus</taxon>
    </lineage>
</organism>
<feature type="signal peptide" evidence="1">
    <location>
        <begin position="1"/>
        <end position="16"/>
    </location>
</feature>
<dbReference type="Proteomes" id="UP001236569">
    <property type="component" value="Unassembled WGS sequence"/>
</dbReference>